<dbReference type="EMBL" id="BGPR01083410">
    <property type="protein sequence ID" value="GBL91274.1"/>
    <property type="molecule type" value="Genomic_DNA"/>
</dbReference>
<evidence type="ECO:0000313" key="4">
    <source>
        <dbReference type="EMBL" id="GBL91267.1"/>
    </source>
</evidence>
<protein>
    <submittedName>
        <fullName evidence="2">Uncharacterized protein</fullName>
    </submittedName>
</protein>
<feature type="region of interest" description="Disordered" evidence="1">
    <location>
        <begin position="1"/>
        <end position="23"/>
    </location>
</feature>
<evidence type="ECO:0000313" key="5">
    <source>
        <dbReference type="EMBL" id="GBL91274.1"/>
    </source>
</evidence>
<proteinExistence type="predicted"/>
<evidence type="ECO:0000256" key="1">
    <source>
        <dbReference type="SAM" id="MobiDB-lite"/>
    </source>
</evidence>
<keyword evidence="6" id="KW-1185">Reference proteome</keyword>
<evidence type="ECO:0000313" key="2">
    <source>
        <dbReference type="EMBL" id="GBL91220.1"/>
    </source>
</evidence>
<dbReference type="AlphaFoldDB" id="A0A4Y2BG80"/>
<organism evidence="2 6">
    <name type="scientific">Araneus ventricosus</name>
    <name type="common">Orbweaver spider</name>
    <name type="synonym">Epeira ventricosa</name>
    <dbReference type="NCBI Taxonomy" id="182803"/>
    <lineage>
        <taxon>Eukaryota</taxon>
        <taxon>Metazoa</taxon>
        <taxon>Ecdysozoa</taxon>
        <taxon>Arthropoda</taxon>
        <taxon>Chelicerata</taxon>
        <taxon>Arachnida</taxon>
        <taxon>Araneae</taxon>
        <taxon>Araneomorphae</taxon>
        <taxon>Entelegynae</taxon>
        <taxon>Araneoidea</taxon>
        <taxon>Araneidae</taxon>
        <taxon>Araneus</taxon>
    </lineage>
</organism>
<dbReference type="Proteomes" id="UP000499080">
    <property type="component" value="Unassembled WGS sequence"/>
</dbReference>
<accession>A0A4Y2BG80</accession>
<name>A0A4Y2BG80_ARAVE</name>
<dbReference type="EMBL" id="BGPR01083396">
    <property type="protein sequence ID" value="GBL91227.1"/>
    <property type="molecule type" value="Genomic_DNA"/>
</dbReference>
<sequence>MTRMTDELTPSLHTSAPHQREDVCPPTYDLAYSRPAYTAGLYGNWVSNPEPFGPETKASTLGHRCPDRDVGTNVCLSNVLCPKKKPKV</sequence>
<comment type="caution">
    <text evidence="2">The sequence shown here is derived from an EMBL/GenBank/DDBJ whole genome shotgun (WGS) entry which is preliminary data.</text>
</comment>
<evidence type="ECO:0000313" key="3">
    <source>
        <dbReference type="EMBL" id="GBL91227.1"/>
    </source>
</evidence>
<gene>
    <name evidence="4" type="ORF">AVEN_146359_1</name>
    <name evidence="5" type="ORF">AVEN_171967_1</name>
    <name evidence="2" type="ORF">AVEN_19497_1</name>
    <name evidence="3" type="ORF">AVEN_22240_1</name>
</gene>
<evidence type="ECO:0000313" key="6">
    <source>
        <dbReference type="Proteomes" id="UP000499080"/>
    </source>
</evidence>
<dbReference type="EMBL" id="BGPR01083407">
    <property type="protein sequence ID" value="GBL91267.1"/>
    <property type="molecule type" value="Genomic_DNA"/>
</dbReference>
<reference evidence="2 6" key="1">
    <citation type="journal article" date="2019" name="Sci. Rep.">
        <title>Orb-weaving spider Araneus ventricosus genome elucidates the spidroin gene catalogue.</title>
        <authorList>
            <person name="Kono N."/>
            <person name="Nakamura H."/>
            <person name="Ohtoshi R."/>
            <person name="Moran D.A.P."/>
            <person name="Shinohara A."/>
            <person name="Yoshida Y."/>
            <person name="Fujiwara M."/>
            <person name="Mori M."/>
            <person name="Tomita M."/>
            <person name="Arakawa K."/>
        </authorList>
    </citation>
    <scope>NUCLEOTIDE SEQUENCE [LARGE SCALE GENOMIC DNA]</scope>
</reference>
<dbReference type="EMBL" id="BGPR01083395">
    <property type="protein sequence ID" value="GBL91220.1"/>
    <property type="molecule type" value="Genomic_DNA"/>
</dbReference>